<feature type="transmembrane region" description="Helical" evidence="2">
    <location>
        <begin position="352"/>
        <end position="371"/>
    </location>
</feature>
<keyword evidence="2" id="KW-1133">Transmembrane helix</keyword>
<dbReference type="GeneID" id="78295133"/>
<evidence type="ECO:0000256" key="2">
    <source>
        <dbReference type="SAM" id="Phobius"/>
    </source>
</evidence>
<feature type="transmembrane region" description="Helical" evidence="2">
    <location>
        <begin position="555"/>
        <end position="576"/>
    </location>
</feature>
<dbReference type="OrthoDB" id="213779at2"/>
<evidence type="ECO:0000313" key="4">
    <source>
        <dbReference type="Proteomes" id="UP000245959"/>
    </source>
</evidence>
<protein>
    <submittedName>
        <fullName evidence="3">Uncharacterized protein</fullName>
    </submittedName>
</protein>
<dbReference type="EMBL" id="QEKH01000011">
    <property type="protein sequence ID" value="PVY42628.1"/>
    <property type="molecule type" value="Genomic_DNA"/>
</dbReference>
<feature type="transmembrane region" description="Helical" evidence="2">
    <location>
        <begin position="409"/>
        <end position="427"/>
    </location>
</feature>
<feature type="transmembrane region" description="Helical" evidence="2">
    <location>
        <begin position="530"/>
        <end position="549"/>
    </location>
</feature>
<dbReference type="RefSeq" id="WP_116883819.1">
    <property type="nucleotide sequence ID" value="NZ_CABMMC010000123.1"/>
</dbReference>
<proteinExistence type="predicted"/>
<feature type="transmembrane region" description="Helical" evidence="2">
    <location>
        <begin position="434"/>
        <end position="450"/>
    </location>
</feature>
<feature type="transmembrane region" description="Helical" evidence="2">
    <location>
        <begin position="119"/>
        <end position="135"/>
    </location>
</feature>
<organism evidence="3 4">
    <name type="scientific">Victivallis vadensis</name>
    <dbReference type="NCBI Taxonomy" id="172901"/>
    <lineage>
        <taxon>Bacteria</taxon>
        <taxon>Pseudomonadati</taxon>
        <taxon>Lentisphaerota</taxon>
        <taxon>Lentisphaeria</taxon>
        <taxon>Victivallales</taxon>
        <taxon>Victivallaceae</taxon>
        <taxon>Victivallis</taxon>
    </lineage>
</organism>
<evidence type="ECO:0000256" key="1">
    <source>
        <dbReference type="SAM" id="MobiDB-lite"/>
    </source>
</evidence>
<feature type="transmembrane region" description="Helical" evidence="2">
    <location>
        <begin position="314"/>
        <end position="332"/>
    </location>
</feature>
<feature type="transmembrane region" description="Helical" evidence="2">
    <location>
        <begin position="176"/>
        <end position="194"/>
    </location>
</feature>
<feature type="transmembrane region" description="Helical" evidence="2">
    <location>
        <begin position="88"/>
        <end position="107"/>
    </location>
</feature>
<feature type="transmembrane region" description="Helical" evidence="2">
    <location>
        <begin position="54"/>
        <end position="76"/>
    </location>
</feature>
<keyword evidence="2" id="KW-0812">Transmembrane</keyword>
<sequence>MNEISGEKQSGEPDSNSCKTSLRLPHRASSAPPPAGESSTFFSRDLTASEIGRLLWSGNPLYLVSAALALYASTILFDTQNIWMETGVPVAILAGYTALCALTANFIVRHGKVWEDARSLLFIVLALPLALSASLDDKVIDRPEVGFVWMAGSLCFVAAVSEYVRRGIGLKLGRWLWIVYYLQLALFFLWPFALSQLLREYPDSKMPVIRGIILFPLLFAVIQLPLLQLVRRKSFSVENGTPWKLLPAVMFGFPAFAALIRTYLLSISFYGGRGVGNYSRMETGFGFWMVLPIVLAATLLFLESAITAQQRHKASVILGGGIFAFFLLGSSLTSEMSSLEWFFFRTVWGEHGSGFAPPMLAAAILTGYAGFRGMRKAWIPAGIALIWFLWLQFGSYLNSGSGSVSPRAILIPGAALVTLGLSAWAWLQRRWWSLLLLLCWVVGATGGYFEPHLPDLPYPFFLGFTAALLLTGWIYRHRILQTAGLIAAVALFVPAVFWCASPGGLLYFCYLTALYLTALLFLLRRFWIPAAIDTLILLIWGSIAVYGWFDLLPWRGAGVIFYSLLFFIAAFLVSLAKAGILQRKFRPLADAIRARLKP</sequence>
<keyword evidence="4" id="KW-1185">Reference proteome</keyword>
<feature type="transmembrane region" description="Helical" evidence="2">
    <location>
        <begin position="285"/>
        <end position="302"/>
    </location>
</feature>
<comment type="caution">
    <text evidence="3">The sequence shown here is derived from an EMBL/GenBank/DDBJ whole genome shotgun (WGS) entry which is preliminary data.</text>
</comment>
<feature type="compositionally biased region" description="Basic and acidic residues" evidence="1">
    <location>
        <begin position="1"/>
        <end position="11"/>
    </location>
</feature>
<keyword evidence="2" id="KW-0472">Membrane</keyword>
<gene>
    <name evidence="3" type="ORF">C8D82_11185</name>
</gene>
<dbReference type="Proteomes" id="UP000245959">
    <property type="component" value="Unassembled WGS sequence"/>
</dbReference>
<evidence type="ECO:0000313" key="3">
    <source>
        <dbReference type="EMBL" id="PVY42628.1"/>
    </source>
</evidence>
<feature type="transmembrane region" description="Helical" evidence="2">
    <location>
        <begin position="206"/>
        <end position="224"/>
    </location>
</feature>
<feature type="transmembrane region" description="Helical" evidence="2">
    <location>
        <begin position="456"/>
        <end position="475"/>
    </location>
</feature>
<name>A0A2U1B1U2_9BACT</name>
<feature type="transmembrane region" description="Helical" evidence="2">
    <location>
        <begin position="482"/>
        <end position="498"/>
    </location>
</feature>
<dbReference type="AlphaFoldDB" id="A0A2U1B1U2"/>
<feature type="transmembrane region" description="Helical" evidence="2">
    <location>
        <begin position="245"/>
        <end position="265"/>
    </location>
</feature>
<accession>A0A2U1B1U2</accession>
<reference evidence="3 4" key="1">
    <citation type="submission" date="2018-04" db="EMBL/GenBank/DDBJ databases">
        <title>Genomic Encyclopedia of Type Strains, Phase IV (KMG-IV): sequencing the most valuable type-strain genomes for metagenomic binning, comparative biology and taxonomic classification.</title>
        <authorList>
            <person name="Goeker M."/>
        </authorList>
    </citation>
    <scope>NUCLEOTIDE SEQUENCE [LARGE SCALE GENOMIC DNA]</scope>
    <source>
        <strain evidence="3 4">DSM 14823</strain>
    </source>
</reference>
<feature type="region of interest" description="Disordered" evidence="1">
    <location>
        <begin position="1"/>
        <end position="41"/>
    </location>
</feature>
<feature type="transmembrane region" description="Helical" evidence="2">
    <location>
        <begin position="147"/>
        <end position="164"/>
    </location>
</feature>
<feature type="transmembrane region" description="Helical" evidence="2">
    <location>
        <begin position="504"/>
        <end position="523"/>
    </location>
</feature>
<feature type="transmembrane region" description="Helical" evidence="2">
    <location>
        <begin position="378"/>
        <end position="397"/>
    </location>
</feature>